<evidence type="ECO:0000313" key="7">
    <source>
        <dbReference type="Proteomes" id="UP000324907"/>
    </source>
</evidence>
<feature type="transmembrane region" description="Helical" evidence="1">
    <location>
        <begin position="44"/>
        <end position="67"/>
    </location>
</feature>
<name>A0A5A8E703_CAFRO</name>
<evidence type="ECO:0000313" key="5">
    <source>
        <dbReference type="Proteomes" id="UP000322899"/>
    </source>
</evidence>
<evidence type="ECO:0000256" key="1">
    <source>
        <dbReference type="SAM" id="Phobius"/>
    </source>
</evidence>
<evidence type="ECO:0000313" key="3">
    <source>
        <dbReference type="EMBL" id="KAA0159805.1"/>
    </source>
</evidence>
<feature type="transmembrane region" description="Helical" evidence="1">
    <location>
        <begin position="110"/>
        <end position="129"/>
    </location>
</feature>
<keyword evidence="1" id="KW-0472">Membrane</keyword>
<dbReference type="EMBL" id="VLTL01000120">
    <property type="protein sequence ID" value="KAA0159805.1"/>
    <property type="molecule type" value="Genomic_DNA"/>
</dbReference>
<keyword evidence="1" id="KW-1133">Transmembrane helix</keyword>
<evidence type="ECO:0000313" key="4">
    <source>
        <dbReference type="EMBL" id="KAA0172627.1"/>
    </source>
</evidence>
<proteinExistence type="predicted"/>
<dbReference type="OMA" id="KESGWFV"/>
<dbReference type="EMBL" id="VLTO01000045">
    <property type="protein sequence ID" value="KAA0172627.1"/>
    <property type="molecule type" value="Genomic_DNA"/>
</dbReference>
<dbReference type="PANTHER" id="PTHR31134:SF1">
    <property type="entry name" value="TRANSMEMBRANE PROTEIN 128"/>
    <property type="match status" value="1"/>
</dbReference>
<reference evidence="5 6" key="1">
    <citation type="submission" date="2019-07" db="EMBL/GenBank/DDBJ databases">
        <title>Genomes of Cafeteria roenbergensis.</title>
        <authorList>
            <person name="Fischer M.G."/>
            <person name="Hackl T."/>
            <person name="Roman M."/>
        </authorList>
    </citation>
    <scope>NUCLEOTIDE SEQUENCE [LARGE SCALE GENOMIC DNA]</scope>
    <source>
        <strain evidence="2 6">BVI</strain>
        <strain evidence="4 5">E4-10P</strain>
        <strain evidence="3 7">RCC970-E3</strain>
    </source>
</reference>
<dbReference type="Proteomes" id="UP000322899">
    <property type="component" value="Unassembled WGS sequence"/>
</dbReference>
<dbReference type="OrthoDB" id="58903at2759"/>
<gene>
    <name evidence="4" type="ORF">FNF27_05851</name>
    <name evidence="3" type="ORF">FNF28_05659</name>
    <name evidence="2" type="ORF">FNF29_02609</name>
</gene>
<evidence type="ECO:0000313" key="2">
    <source>
        <dbReference type="EMBL" id="KAA0154389.1"/>
    </source>
</evidence>
<sequence>MRRDTADRISNKIHAALWVVGAVLTLVYTKLVDVVLASPLVDRLWFNLGVVCFVVSFGVLVYMTFWLRYVEGIYLEWEVVCPNQLKLGAVSGALAFVFLTIGLWPVYSLFTVAILGVVFFGGMMLTHFVPAC</sequence>
<dbReference type="Proteomes" id="UP000324907">
    <property type="component" value="Unassembled WGS sequence"/>
</dbReference>
<feature type="transmembrane region" description="Helical" evidence="1">
    <location>
        <begin position="12"/>
        <end position="32"/>
    </location>
</feature>
<evidence type="ECO:0000313" key="6">
    <source>
        <dbReference type="Proteomes" id="UP000323011"/>
    </source>
</evidence>
<dbReference type="InterPro" id="IPR033579">
    <property type="entry name" value="TMEM128"/>
</dbReference>
<protein>
    <submittedName>
        <fullName evidence="4">Uncharacterized protein</fullName>
    </submittedName>
</protein>
<feature type="transmembrane region" description="Helical" evidence="1">
    <location>
        <begin position="87"/>
        <end position="104"/>
    </location>
</feature>
<dbReference type="Proteomes" id="UP000323011">
    <property type="component" value="Unassembled WGS sequence"/>
</dbReference>
<keyword evidence="1" id="KW-0812">Transmembrane</keyword>
<keyword evidence="6" id="KW-1185">Reference proteome</keyword>
<dbReference type="AlphaFoldDB" id="A0A5A8E703"/>
<organism evidence="4 5">
    <name type="scientific">Cafeteria roenbergensis</name>
    <name type="common">Marine flagellate</name>
    <dbReference type="NCBI Taxonomy" id="33653"/>
    <lineage>
        <taxon>Eukaryota</taxon>
        <taxon>Sar</taxon>
        <taxon>Stramenopiles</taxon>
        <taxon>Bigyra</taxon>
        <taxon>Opalozoa</taxon>
        <taxon>Bicosoecida</taxon>
        <taxon>Cafeteriaceae</taxon>
        <taxon>Cafeteria</taxon>
    </lineage>
</organism>
<dbReference type="PANTHER" id="PTHR31134">
    <property type="entry name" value="TRANSMEMBRANE PROTEIN 128"/>
    <property type="match status" value="1"/>
</dbReference>
<comment type="caution">
    <text evidence="4">The sequence shown here is derived from an EMBL/GenBank/DDBJ whole genome shotgun (WGS) entry which is preliminary data.</text>
</comment>
<accession>A0A5A8E703</accession>
<dbReference type="EMBL" id="VLTN01000012">
    <property type="protein sequence ID" value="KAA0154389.1"/>
    <property type="molecule type" value="Genomic_DNA"/>
</dbReference>
<dbReference type="Pfam" id="PF20479">
    <property type="entry name" value="TMEM128"/>
    <property type="match status" value="1"/>
</dbReference>